<gene>
    <name evidence="1" type="ordered locus">GPOL_c26610</name>
</gene>
<keyword evidence="2" id="KW-1185">Reference proteome</keyword>
<protein>
    <recommendedName>
        <fullName evidence="3">DUF3987 domain-containing protein</fullName>
    </recommendedName>
</protein>
<organism evidence="1 2">
    <name type="scientific">Gordonia polyisoprenivorans (strain DSM 44266 / VH2)</name>
    <dbReference type="NCBI Taxonomy" id="1112204"/>
    <lineage>
        <taxon>Bacteria</taxon>
        <taxon>Bacillati</taxon>
        <taxon>Actinomycetota</taxon>
        <taxon>Actinomycetes</taxon>
        <taxon>Mycobacteriales</taxon>
        <taxon>Gordoniaceae</taxon>
        <taxon>Gordonia</taxon>
    </lineage>
</organism>
<dbReference type="eggNOG" id="ENOG502ZBKQ">
    <property type="taxonomic scope" value="Bacteria"/>
</dbReference>
<accession>H6MQY5</accession>
<dbReference type="HOGENOM" id="CLU_029916_0_0_11"/>
<dbReference type="EMBL" id="CP003119">
    <property type="protein sequence ID" value="AFA73682.1"/>
    <property type="molecule type" value="Genomic_DNA"/>
</dbReference>
<evidence type="ECO:0000313" key="1">
    <source>
        <dbReference type="EMBL" id="AFA73682.1"/>
    </source>
</evidence>
<evidence type="ECO:0000313" key="2">
    <source>
        <dbReference type="Proteomes" id="UP000009154"/>
    </source>
</evidence>
<dbReference type="STRING" id="1112204.GPOL_c26610"/>
<dbReference type="AlphaFoldDB" id="H6MQY5"/>
<evidence type="ECO:0008006" key="3">
    <source>
        <dbReference type="Google" id="ProtNLM"/>
    </source>
</evidence>
<reference evidence="1 2" key="1">
    <citation type="journal article" date="2012" name="Appl. Environ. Microbiol.">
        <title>Involvement of two latex-clearing proteins during rubber degradation and insights into the subsequent degradation pathway revealed by the genome sequence of Gordonia polyisoprenivorans strain VH2.</title>
        <authorList>
            <person name="Hiessl S."/>
            <person name="Schuldes J."/>
            <person name="Thurmer A."/>
            <person name="Halbsguth T."/>
            <person name="Broker D."/>
            <person name="Angelov A."/>
            <person name="Liebl W."/>
            <person name="Daniel R."/>
            <person name="Steinbuchel A."/>
        </authorList>
    </citation>
    <scope>NUCLEOTIDE SEQUENCE [LARGE SCALE GENOMIC DNA]</scope>
    <source>
        <strain evidence="2">DSM 44266 / VH2</strain>
    </source>
</reference>
<dbReference type="Proteomes" id="UP000009154">
    <property type="component" value="Chromosome"/>
</dbReference>
<dbReference type="KEGG" id="gpo:GPOL_c26610"/>
<name>H6MQY5_GORPV</name>
<sequence>MRGKNGYVVAAPSPHVKADGEYRWERAGELPTLPIALKDCLSQVWTKEAAPLDDAEFTEFVQAPEHNRSDRPSALKGVLQVFERDVCDGGSSHESLIRALAMAFREVCAGCYPAAVVIQQMQEAFVDSFSWEGRSPDGRDRPGPNEFLRAATWAASQALQADPGETLARLDRDDPAKAVIDEEAFWSARPELEQLRQFARSRRVGPWSMFGAVLARAVAVIPPSVVFAPLVGGHAGLNVFAAIVAPSGGGKGASEAAAREFLLTDPVVYKATPGSGEGLTREYAYKKKSQQIDLRNSVMFSVAEIDTLAALLARSGSTLGGVLRQAWMSEMLGFGYKAEENRYRIEEHRYRMTMVVGVQPGRSRTLFDDADGGTPQRFLWFPITDPCRPSGPPPENPGPLKLPRWPGGVLVTDERRDAEVTNGDDPDEKVFSFDVQALELDTPPDPDDLHVLQVPQSVVDVVDAERSAKLDGDFGNELDSHATMTRLKVAGALMWINGRTEAVSEEDWDLAGTVMTLSNRTRAQTLGDLHDRADAANSAKGRADGKREVAKAEVIADAELERTMQLVRRHVEAAGRMTRREGTKKLRPELRTHYDEAVDRLEAAGVIVRESGDQGSYSIVFKGVE</sequence>
<proteinExistence type="predicted"/>